<comment type="pathway">
    <text evidence="1">Plant hormone metabolism; auxin biosynthesis.</text>
</comment>
<dbReference type="PANTHER" id="PTHR10742">
    <property type="entry name" value="FLAVIN MONOAMINE OXIDASE"/>
    <property type="match status" value="1"/>
</dbReference>
<dbReference type="Gene3D" id="3.50.50.60">
    <property type="entry name" value="FAD/NAD(P)-binding domain"/>
    <property type="match status" value="1"/>
</dbReference>
<keyword evidence="5" id="KW-0073">Auxin biosynthesis</keyword>
<dbReference type="GO" id="GO:0050361">
    <property type="term" value="F:tryptophan 2-monooxygenase activity"/>
    <property type="evidence" value="ECO:0007669"/>
    <property type="project" value="UniProtKB-EC"/>
</dbReference>
<dbReference type="InterPro" id="IPR050281">
    <property type="entry name" value="Flavin_monoamine_oxidase"/>
</dbReference>
<organism evidence="8 9">
    <name type="scientific">Prosthecomicrobium pneumaticum</name>
    <dbReference type="NCBI Taxonomy" id="81895"/>
    <lineage>
        <taxon>Bacteria</taxon>
        <taxon>Pseudomonadati</taxon>
        <taxon>Pseudomonadota</taxon>
        <taxon>Alphaproteobacteria</taxon>
        <taxon>Hyphomicrobiales</taxon>
        <taxon>Kaistiaceae</taxon>
        <taxon>Prosthecomicrobium</taxon>
    </lineage>
</organism>
<gene>
    <name evidence="8" type="ORF">GGQ63_002140</name>
</gene>
<evidence type="ECO:0000256" key="6">
    <source>
        <dbReference type="ARBA" id="ARBA00047321"/>
    </source>
</evidence>
<dbReference type="AlphaFoldDB" id="A0A7W9FLX7"/>
<protein>
    <recommendedName>
        <fullName evidence="4">Tryptophan 2-monooxygenase</fullName>
        <ecNumber evidence="3">1.13.12.3</ecNumber>
    </recommendedName>
</protein>
<comment type="catalytic activity">
    <reaction evidence="6">
        <text>L-tryptophan + O2 = indole-3-acetamide + CO2 + H2O</text>
        <dbReference type="Rhea" id="RHEA:16165"/>
        <dbReference type="ChEBI" id="CHEBI:15377"/>
        <dbReference type="ChEBI" id="CHEBI:15379"/>
        <dbReference type="ChEBI" id="CHEBI:16031"/>
        <dbReference type="ChEBI" id="CHEBI:16526"/>
        <dbReference type="ChEBI" id="CHEBI:57912"/>
        <dbReference type="EC" id="1.13.12.3"/>
    </reaction>
</comment>
<dbReference type="Proteomes" id="UP000523821">
    <property type="component" value="Unassembled WGS sequence"/>
</dbReference>
<dbReference type="PRINTS" id="PR00420">
    <property type="entry name" value="RNGMNOXGNASE"/>
</dbReference>
<dbReference type="PANTHER" id="PTHR10742:SF410">
    <property type="entry name" value="LYSINE-SPECIFIC HISTONE DEMETHYLASE 2"/>
    <property type="match status" value="1"/>
</dbReference>
<evidence type="ECO:0000256" key="1">
    <source>
        <dbReference type="ARBA" id="ARBA00004814"/>
    </source>
</evidence>
<feature type="domain" description="Amine oxidase" evidence="7">
    <location>
        <begin position="16"/>
        <end position="76"/>
    </location>
</feature>
<dbReference type="Pfam" id="PF01593">
    <property type="entry name" value="Amino_oxidase"/>
    <property type="match status" value="2"/>
</dbReference>
<feature type="domain" description="Amine oxidase" evidence="7">
    <location>
        <begin position="138"/>
        <end position="407"/>
    </location>
</feature>
<evidence type="ECO:0000259" key="7">
    <source>
        <dbReference type="Pfam" id="PF01593"/>
    </source>
</evidence>
<dbReference type="EC" id="1.13.12.3" evidence="3"/>
<comment type="similarity">
    <text evidence="2">Belongs to the tryptophan 2-monooxygenase family.</text>
</comment>
<dbReference type="GO" id="GO:0009851">
    <property type="term" value="P:auxin biosynthetic process"/>
    <property type="evidence" value="ECO:0007669"/>
    <property type="project" value="UniProtKB-KW"/>
</dbReference>
<evidence type="ECO:0000256" key="2">
    <source>
        <dbReference type="ARBA" id="ARBA00005833"/>
    </source>
</evidence>
<comment type="caution">
    <text evidence="8">The sequence shown here is derived from an EMBL/GenBank/DDBJ whole genome shotgun (WGS) entry which is preliminary data.</text>
</comment>
<dbReference type="InterPro" id="IPR036188">
    <property type="entry name" value="FAD/NAD-bd_sf"/>
</dbReference>
<sequence length="415" mass="43837">MSGSDVEVVVIGGGAAGIAAARRLHEAGVDTLLVEARDRLGGRGYTIADGRGHAIDLGCGWLHSADHNPFVAIAEAQGAVIDRTPPPWSRPMPQPGFNLADQEAFGEAFEAFDAGIATIGETGPDRPAAAFLERGGRWNALLDAVSGYYSGAPLARVSARDLDRYVDEGVDWRIPAGYGAVIAAHAASLRVALGRAVETIDHSGRRLTIETADGPILADRVIVTLPASLIAEEAVRFRPALPDKVEAARGLPLGLADKLFLTLEAPQAFAPDSRLIGRPDRTETASYHMRPFGRPQIEVYFGGDLADALEDEGEAGFVDFARAELVGLFGADFARHIAPLAHHGWRRDPFARGAYSYALPGRADDRARLAAPVDGRLFFAGEACSRHDFSTAHGALRTGLAAAEALLAMRAGAGA</sequence>
<evidence type="ECO:0000256" key="4">
    <source>
        <dbReference type="ARBA" id="ARBA00017871"/>
    </source>
</evidence>
<name>A0A7W9FLX7_9HYPH</name>
<dbReference type="EMBL" id="JACHOO010000004">
    <property type="protein sequence ID" value="MBB5753074.1"/>
    <property type="molecule type" value="Genomic_DNA"/>
</dbReference>
<evidence type="ECO:0000256" key="5">
    <source>
        <dbReference type="ARBA" id="ARBA00023070"/>
    </source>
</evidence>
<dbReference type="RefSeq" id="WP_183855547.1">
    <property type="nucleotide sequence ID" value="NZ_JACHOO010000004.1"/>
</dbReference>
<evidence type="ECO:0000313" key="8">
    <source>
        <dbReference type="EMBL" id="MBB5753074.1"/>
    </source>
</evidence>
<dbReference type="SUPFAM" id="SSF54373">
    <property type="entry name" value="FAD-linked reductases, C-terminal domain"/>
    <property type="match status" value="1"/>
</dbReference>
<evidence type="ECO:0000256" key="3">
    <source>
        <dbReference type="ARBA" id="ARBA00012535"/>
    </source>
</evidence>
<dbReference type="InterPro" id="IPR002937">
    <property type="entry name" value="Amino_oxidase"/>
</dbReference>
<evidence type="ECO:0000313" key="9">
    <source>
        <dbReference type="Proteomes" id="UP000523821"/>
    </source>
</evidence>
<accession>A0A7W9FLX7</accession>
<keyword evidence="9" id="KW-1185">Reference proteome</keyword>
<reference evidence="8 9" key="1">
    <citation type="submission" date="2020-08" db="EMBL/GenBank/DDBJ databases">
        <title>Genomic Encyclopedia of Type Strains, Phase IV (KMG-IV): sequencing the most valuable type-strain genomes for metagenomic binning, comparative biology and taxonomic classification.</title>
        <authorList>
            <person name="Goeker M."/>
        </authorList>
    </citation>
    <scope>NUCLEOTIDE SEQUENCE [LARGE SCALE GENOMIC DNA]</scope>
    <source>
        <strain evidence="8 9">DSM 16268</strain>
    </source>
</reference>
<keyword evidence="8" id="KW-0560">Oxidoreductase</keyword>
<dbReference type="SUPFAM" id="SSF51905">
    <property type="entry name" value="FAD/NAD(P)-binding domain"/>
    <property type="match status" value="1"/>
</dbReference>
<proteinExistence type="inferred from homology"/>